<gene>
    <name evidence="1" type="ORF">HNQ80_003297</name>
</gene>
<organism evidence="1 2">
    <name type="scientific">Anaerosolibacter carboniphilus</name>
    <dbReference type="NCBI Taxonomy" id="1417629"/>
    <lineage>
        <taxon>Bacteria</taxon>
        <taxon>Bacillati</taxon>
        <taxon>Bacillota</taxon>
        <taxon>Clostridia</taxon>
        <taxon>Peptostreptococcales</taxon>
        <taxon>Thermotaleaceae</taxon>
        <taxon>Anaerosolibacter</taxon>
    </lineage>
</organism>
<accession>A0A841KY06</accession>
<comment type="caution">
    <text evidence="1">The sequence shown here is derived from an EMBL/GenBank/DDBJ whole genome shotgun (WGS) entry which is preliminary data.</text>
</comment>
<reference evidence="1 2" key="1">
    <citation type="submission" date="2020-08" db="EMBL/GenBank/DDBJ databases">
        <title>Genomic Encyclopedia of Type Strains, Phase IV (KMG-IV): sequencing the most valuable type-strain genomes for metagenomic binning, comparative biology and taxonomic classification.</title>
        <authorList>
            <person name="Goeker M."/>
        </authorList>
    </citation>
    <scope>NUCLEOTIDE SEQUENCE [LARGE SCALE GENOMIC DNA]</scope>
    <source>
        <strain evidence="1 2">DSM 103526</strain>
    </source>
</reference>
<dbReference type="Proteomes" id="UP000579281">
    <property type="component" value="Unassembled WGS sequence"/>
</dbReference>
<keyword evidence="2" id="KW-1185">Reference proteome</keyword>
<evidence type="ECO:0000313" key="2">
    <source>
        <dbReference type="Proteomes" id="UP000579281"/>
    </source>
</evidence>
<proteinExistence type="predicted"/>
<sequence length="35" mass="4086">MEDKNKNLRQESTVITGIDSCSRRQREIATKSKFD</sequence>
<dbReference type="EMBL" id="JACHEN010000021">
    <property type="protein sequence ID" value="MBB6217178.1"/>
    <property type="molecule type" value="Genomic_DNA"/>
</dbReference>
<evidence type="ECO:0000313" key="1">
    <source>
        <dbReference type="EMBL" id="MBB6217178.1"/>
    </source>
</evidence>
<dbReference type="AlphaFoldDB" id="A0A841KY06"/>
<name>A0A841KY06_9FIRM</name>
<protein>
    <submittedName>
        <fullName evidence="1">Uncharacterized protein</fullName>
    </submittedName>
</protein>